<reference evidence="3" key="2">
    <citation type="submission" date="2019-02" db="EMBL/GenBank/DDBJ databases">
        <title>Opniocepnalus argus Var Kimnra genome.</title>
        <authorList>
            <person name="Zhou C."/>
            <person name="Xiao S."/>
        </authorList>
    </citation>
    <scope>NUCLEOTIDE SEQUENCE [LARGE SCALE GENOMIC DNA]</scope>
</reference>
<dbReference type="AlphaFoldDB" id="A0A6G1Q1I3"/>
<organism evidence="2 3">
    <name type="scientific">Channa argus</name>
    <name type="common">Northern snakehead</name>
    <name type="synonym">Ophicephalus argus</name>
    <dbReference type="NCBI Taxonomy" id="215402"/>
    <lineage>
        <taxon>Eukaryota</taxon>
        <taxon>Metazoa</taxon>
        <taxon>Chordata</taxon>
        <taxon>Craniata</taxon>
        <taxon>Vertebrata</taxon>
        <taxon>Euteleostomi</taxon>
        <taxon>Actinopterygii</taxon>
        <taxon>Neopterygii</taxon>
        <taxon>Teleostei</taxon>
        <taxon>Neoteleostei</taxon>
        <taxon>Acanthomorphata</taxon>
        <taxon>Anabantaria</taxon>
        <taxon>Anabantiformes</taxon>
        <taxon>Channoidei</taxon>
        <taxon>Channidae</taxon>
        <taxon>Channa</taxon>
    </lineage>
</organism>
<evidence type="ECO:0000313" key="2">
    <source>
        <dbReference type="EMBL" id="KAF3696367.1"/>
    </source>
</evidence>
<dbReference type="EMBL" id="CM015723">
    <property type="protein sequence ID" value="KAF3696367.1"/>
    <property type="molecule type" value="Genomic_DNA"/>
</dbReference>
<gene>
    <name evidence="2" type="ORF">EXN66_Car012044</name>
</gene>
<proteinExistence type="predicted"/>
<dbReference type="Proteomes" id="UP000503349">
    <property type="component" value="Chromosome 12"/>
</dbReference>
<protein>
    <submittedName>
        <fullName evidence="2">Uncharacterized protein</fullName>
    </submittedName>
</protein>
<evidence type="ECO:0000313" key="3">
    <source>
        <dbReference type="Proteomes" id="UP000503349"/>
    </source>
</evidence>
<evidence type="ECO:0000256" key="1">
    <source>
        <dbReference type="SAM" id="MobiDB-lite"/>
    </source>
</evidence>
<feature type="region of interest" description="Disordered" evidence="1">
    <location>
        <begin position="1"/>
        <end position="22"/>
    </location>
</feature>
<accession>A0A6G1Q1I3</accession>
<keyword evidence="3" id="KW-1185">Reference proteome</keyword>
<reference evidence="2 3" key="1">
    <citation type="submission" date="2019-02" db="EMBL/GenBank/DDBJ databases">
        <title>Opniocepnalus argus genome.</title>
        <authorList>
            <person name="Zhou C."/>
            <person name="Xiao S."/>
        </authorList>
    </citation>
    <scope>NUCLEOTIDE SEQUENCE [LARGE SCALE GENOMIC DNA]</scope>
    <source>
        <strain evidence="2">OARG1902GOOAL</strain>
        <tissue evidence="2">Muscle</tissue>
    </source>
</reference>
<sequence>MSKSVSALRLHSSRGTTPEEEIPSCLRQEAFMTSLLMSAYTQRPTLMSFCILQSEKPLESSQKHSGSTELCAARLQLALTKC</sequence>
<name>A0A6G1Q1I3_CHAAH</name>